<evidence type="ECO:0000256" key="1">
    <source>
        <dbReference type="SAM" id="MobiDB-lite"/>
    </source>
</evidence>
<feature type="compositionally biased region" description="Basic and acidic residues" evidence="1">
    <location>
        <begin position="7"/>
        <end position="19"/>
    </location>
</feature>
<evidence type="ECO:0000313" key="3">
    <source>
        <dbReference type="Proteomes" id="UP001223712"/>
    </source>
</evidence>
<feature type="region of interest" description="Disordered" evidence="1">
    <location>
        <begin position="1"/>
        <end position="21"/>
    </location>
</feature>
<evidence type="ECO:0008006" key="4">
    <source>
        <dbReference type="Google" id="ProtNLM"/>
    </source>
</evidence>
<sequence length="58" mass="6276">MIDTAFDDGKAEGHAEGHAEGLAQGKLDIARNLLDILDNETIVLKTGLTESQVDQLRQ</sequence>
<protein>
    <recommendedName>
        <fullName evidence="4">Transposase</fullName>
    </recommendedName>
</protein>
<dbReference type="EMBL" id="JAUFQY010000001">
    <property type="protein sequence ID" value="MDN3700433.1"/>
    <property type="molecule type" value="Genomic_DNA"/>
</dbReference>
<proteinExistence type="predicted"/>
<evidence type="ECO:0000313" key="2">
    <source>
        <dbReference type="EMBL" id="MDN3700433.1"/>
    </source>
</evidence>
<reference evidence="3" key="1">
    <citation type="journal article" date="2019" name="Int. J. Syst. Evol. Microbiol.">
        <title>The Global Catalogue of Microorganisms (GCM) 10K type strain sequencing project: providing services to taxonomists for standard genome sequencing and annotation.</title>
        <authorList>
            <consortium name="The Broad Institute Genomics Platform"/>
            <consortium name="The Broad Institute Genome Sequencing Center for Infectious Disease"/>
            <person name="Wu L."/>
            <person name="Ma J."/>
        </authorList>
    </citation>
    <scope>NUCLEOTIDE SEQUENCE [LARGE SCALE GENOMIC DNA]</scope>
    <source>
        <strain evidence="3">CECT 7226</strain>
    </source>
</reference>
<gene>
    <name evidence="2" type="ORF">QWY96_05225</name>
</gene>
<dbReference type="Proteomes" id="UP001223712">
    <property type="component" value="Unassembled WGS sequence"/>
</dbReference>
<name>A0ABT8CFD0_9VIBR</name>
<organism evidence="2 3">
    <name type="scientific">Vibrio artabrorum</name>
    <dbReference type="NCBI Taxonomy" id="446374"/>
    <lineage>
        <taxon>Bacteria</taxon>
        <taxon>Pseudomonadati</taxon>
        <taxon>Pseudomonadota</taxon>
        <taxon>Gammaproteobacteria</taxon>
        <taxon>Vibrionales</taxon>
        <taxon>Vibrionaceae</taxon>
        <taxon>Vibrio</taxon>
    </lineage>
</organism>
<accession>A0ABT8CFD0</accession>
<keyword evidence="3" id="KW-1185">Reference proteome</keyword>
<comment type="caution">
    <text evidence="2">The sequence shown here is derived from an EMBL/GenBank/DDBJ whole genome shotgun (WGS) entry which is preliminary data.</text>
</comment>
<dbReference type="RefSeq" id="WP_290334720.1">
    <property type="nucleotide sequence ID" value="NZ_JAUFQY010000001.1"/>
</dbReference>